<dbReference type="PIRSF" id="PIRSF037226">
    <property type="entry name" value="Amidohydrolase_ACY1L2_prd"/>
    <property type="match status" value="1"/>
</dbReference>
<comment type="caution">
    <text evidence="3">The sequence shown here is derived from an EMBL/GenBank/DDBJ whole genome shotgun (WGS) entry which is preliminary data.</text>
</comment>
<dbReference type="NCBIfam" id="TIGR01891">
    <property type="entry name" value="amidohydrolases"/>
    <property type="match status" value="1"/>
</dbReference>
<dbReference type="InterPro" id="IPR036264">
    <property type="entry name" value="Bact_exopeptidase_dim_dom"/>
</dbReference>
<sequence length="449" mass="46803">MTRLSPSALPAPTPPSTAYAGHVAAQIARRRGEQAAALPPEQGASEADQATLAALTEELGSELVALAHQLHAHPEVGFAEHQSVAAVAELLARHGHTATVGLGSLDTALRVEFGPATAPALGICCEYDALPGIGHACGHNVMAATAVGAFLALAQLERTRPGSVPARIVLLGTPAEEGGTGKETMIRQGDFNDLACAVMTHAYGYDLADQLWLGCRRLTVTFTGVAAHASSQPHMGRNAMDAAALFYQGVGLLRQHMAPGDRLHAVVTEGGQRASIIPEEAVVKMYVRSQEADTLRDLCERVDDCAAGAALMTGCGVQVRWDPRPPVLPVRTNETMTAAWVRAQQRRGRRPLPRGVVPETLAASTDFGNVSQLMPAIHPLLKIAPEEVALHTRAMAEAAASPAADAACVDGAYGLAAVLLDLAADRQLLAAAQAEFAAVGGPISTTDLF</sequence>
<dbReference type="Pfam" id="PF01546">
    <property type="entry name" value="Peptidase_M20"/>
    <property type="match status" value="1"/>
</dbReference>
<dbReference type="RefSeq" id="WP_073825567.1">
    <property type="nucleotide sequence ID" value="NZ_MQVS01000010.1"/>
</dbReference>
<dbReference type="AlphaFoldDB" id="A0A1Q5PUB1"/>
<dbReference type="InterPro" id="IPR011650">
    <property type="entry name" value="Peptidase_M20_dimer"/>
</dbReference>
<dbReference type="GO" id="GO:0046657">
    <property type="term" value="P:folic acid catabolic process"/>
    <property type="evidence" value="ECO:0007669"/>
    <property type="project" value="TreeGrafter"/>
</dbReference>
<dbReference type="EMBL" id="MQVS01000010">
    <property type="protein sequence ID" value="OKL51069.1"/>
    <property type="molecule type" value="Genomic_DNA"/>
</dbReference>
<protein>
    <recommendedName>
        <fullName evidence="1">Peptidase M20 domain-containing protein 2</fullName>
    </recommendedName>
</protein>
<dbReference type="Gene3D" id="3.30.70.360">
    <property type="match status" value="1"/>
</dbReference>
<dbReference type="FunFam" id="3.30.70.360:FF:000004">
    <property type="entry name" value="Peptidase M20 domain-containing protein 2"/>
    <property type="match status" value="1"/>
</dbReference>
<dbReference type="GO" id="GO:0016805">
    <property type="term" value="F:dipeptidase activity"/>
    <property type="evidence" value="ECO:0007669"/>
    <property type="project" value="InterPro"/>
</dbReference>
<proteinExistence type="inferred from homology"/>
<dbReference type="PANTHER" id="PTHR30575">
    <property type="entry name" value="PEPTIDASE M20"/>
    <property type="match status" value="1"/>
</dbReference>
<evidence type="ECO:0000313" key="4">
    <source>
        <dbReference type="Proteomes" id="UP000185612"/>
    </source>
</evidence>
<feature type="domain" description="Peptidase M20 dimerisation" evidence="2">
    <location>
        <begin position="217"/>
        <end position="306"/>
    </location>
</feature>
<dbReference type="SUPFAM" id="SSF53187">
    <property type="entry name" value="Zn-dependent exopeptidases"/>
    <property type="match status" value="1"/>
</dbReference>
<dbReference type="InterPro" id="IPR017439">
    <property type="entry name" value="Amidohydrolase"/>
</dbReference>
<evidence type="ECO:0000256" key="1">
    <source>
        <dbReference type="PIRNR" id="PIRNR037226"/>
    </source>
</evidence>
<evidence type="ECO:0000259" key="2">
    <source>
        <dbReference type="Pfam" id="PF07687"/>
    </source>
</evidence>
<dbReference type="InterPro" id="IPR052030">
    <property type="entry name" value="Peptidase_M20/M20A_hydrolases"/>
</dbReference>
<dbReference type="Gene3D" id="3.40.630.10">
    <property type="entry name" value="Zn peptidases"/>
    <property type="match status" value="1"/>
</dbReference>
<dbReference type="FunCoup" id="A0A1Q5PUB1">
    <property type="interactions" value="11"/>
</dbReference>
<reference evidence="4" key="1">
    <citation type="submission" date="2016-12" db="EMBL/GenBank/DDBJ databases">
        <authorList>
            <person name="Meng X."/>
        </authorList>
    </citation>
    <scope>NUCLEOTIDE SEQUENCE [LARGE SCALE GENOMIC DNA]</scope>
    <source>
        <strain evidence="4">DSM 20732</strain>
    </source>
</reference>
<dbReference type="SUPFAM" id="SSF55031">
    <property type="entry name" value="Bacterial exopeptidase dimerisation domain"/>
    <property type="match status" value="1"/>
</dbReference>
<evidence type="ECO:0000313" key="3">
    <source>
        <dbReference type="EMBL" id="OKL51069.1"/>
    </source>
</evidence>
<dbReference type="Proteomes" id="UP000185612">
    <property type="component" value="Unassembled WGS sequence"/>
</dbReference>
<dbReference type="GO" id="GO:0071713">
    <property type="term" value="F:para-aminobenzoyl-glutamate hydrolase activity"/>
    <property type="evidence" value="ECO:0007669"/>
    <property type="project" value="TreeGrafter"/>
</dbReference>
<dbReference type="InParanoid" id="A0A1Q5PUB1"/>
<dbReference type="InterPro" id="IPR017144">
    <property type="entry name" value="Xaa-Arg_dipeptidase"/>
</dbReference>
<dbReference type="STRING" id="52770.BSZ40_09180"/>
<dbReference type="InterPro" id="IPR002933">
    <property type="entry name" value="Peptidase_M20"/>
</dbReference>
<keyword evidence="4" id="KW-1185">Reference proteome</keyword>
<dbReference type="OrthoDB" id="9781032at2"/>
<name>A0A1Q5PUB1_9ACTO</name>
<dbReference type="PANTHER" id="PTHR30575:SF0">
    <property type="entry name" value="XAA-ARG DIPEPTIDASE"/>
    <property type="match status" value="1"/>
</dbReference>
<dbReference type="Pfam" id="PF07687">
    <property type="entry name" value="M20_dimer"/>
    <property type="match status" value="1"/>
</dbReference>
<comment type="similarity">
    <text evidence="1">Belongs to the peptidase M20A family.</text>
</comment>
<gene>
    <name evidence="3" type="ORF">BSZ40_09180</name>
</gene>
<dbReference type="GO" id="GO:0005737">
    <property type="term" value="C:cytoplasm"/>
    <property type="evidence" value="ECO:0007669"/>
    <property type="project" value="TreeGrafter"/>
</dbReference>
<accession>A0A1Q5PUB1</accession>
<organism evidence="3 4">
    <name type="scientific">Buchananella hordeovulneris</name>
    <dbReference type="NCBI Taxonomy" id="52770"/>
    <lineage>
        <taxon>Bacteria</taxon>
        <taxon>Bacillati</taxon>
        <taxon>Actinomycetota</taxon>
        <taxon>Actinomycetes</taxon>
        <taxon>Actinomycetales</taxon>
        <taxon>Actinomycetaceae</taxon>
        <taxon>Buchananella</taxon>
    </lineage>
</organism>